<dbReference type="AlphaFoldDB" id="A0A6S7F9T7"/>
<protein>
    <recommendedName>
        <fullName evidence="3">Biotin carboxylase</fullName>
    </recommendedName>
</protein>
<dbReference type="SUPFAM" id="SSF56059">
    <property type="entry name" value="Glutathione synthetase ATP-binding domain-like"/>
    <property type="match status" value="1"/>
</dbReference>
<proteinExistence type="predicted"/>
<gene>
    <name evidence="1" type="ORF">LMG6000_06110</name>
</gene>
<reference evidence="1 2" key="1">
    <citation type="submission" date="2020-04" db="EMBL/GenBank/DDBJ databases">
        <authorList>
            <person name="De Canck E."/>
        </authorList>
    </citation>
    <scope>NUCLEOTIDE SEQUENCE [LARGE SCALE GENOMIC DNA]</scope>
    <source>
        <strain evidence="1 2">LMG 6000</strain>
    </source>
</reference>
<name>A0A6S7F9T7_9BURK</name>
<evidence type="ECO:0008006" key="3">
    <source>
        <dbReference type="Google" id="ProtNLM"/>
    </source>
</evidence>
<keyword evidence="2" id="KW-1185">Reference proteome</keyword>
<dbReference type="Proteomes" id="UP000494183">
    <property type="component" value="Unassembled WGS sequence"/>
</dbReference>
<organism evidence="1 2">
    <name type="scientific">Achromobacter insolitus</name>
    <dbReference type="NCBI Taxonomy" id="217204"/>
    <lineage>
        <taxon>Bacteria</taxon>
        <taxon>Pseudomonadati</taxon>
        <taxon>Pseudomonadota</taxon>
        <taxon>Betaproteobacteria</taxon>
        <taxon>Burkholderiales</taxon>
        <taxon>Alcaligenaceae</taxon>
        <taxon>Achromobacter</taxon>
    </lineage>
</organism>
<evidence type="ECO:0000313" key="2">
    <source>
        <dbReference type="Proteomes" id="UP000494183"/>
    </source>
</evidence>
<accession>A0A6S7F9T7</accession>
<dbReference type="EMBL" id="CADILH010000014">
    <property type="protein sequence ID" value="CAB3939195.1"/>
    <property type="molecule type" value="Genomic_DNA"/>
</dbReference>
<sequence length="418" mass="44088">MRAAACLQSRCATALRRDRQRSNYRARIELLPGTPLAGLPAMTSLPNPRAEGIVAAFPRRAQASEHDVASQDALASRLAALLGRSYVPGYRPSRHRGGPTPYYVPDRSIVGAARAAVLGINSSADLYGGVVPHAFVATKSISHGLVTPRARCPAGWASALPDALRDVVLEGYTAFCPEDALAAGQRLLSRGAVRVKPADATAGRGQVVAKDLEALRAAVAAQSARLMERLGLVLEEDLEEIETYSVGWSKVGKLEIAYVGTQSLTDDNQGNQVYGGSTLRVARGGFDALRALDLGDNEYRAIDLACRYDAAVSAAYPQLIASRRNYDVAIGRTANGNARAGVLEQSWRAGGASIAELAAMQAFALSPALMEVRAETRERYGAGEPVPIAQRLVFHGIDSAVGQISKSGGIVEAENGGA</sequence>
<evidence type="ECO:0000313" key="1">
    <source>
        <dbReference type="EMBL" id="CAB3939195.1"/>
    </source>
</evidence>
<dbReference type="InterPro" id="IPR021519">
    <property type="entry name" value="DUF3182"/>
</dbReference>
<dbReference type="Pfam" id="PF11379">
    <property type="entry name" value="DUF3182"/>
    <property type="match status" value="1"/>
</dbReference>